<reference evidence="4" key="1">
    <citation type="submission" date="2022-08" db="EMBL/GenBank/DDBJ databases">
        <authorList>
            <person name="Vandamme P."/>
            <person name="Hettiarachchi A."/>
            <person name="Peeters C."/>
            <person name="Cnockaert M."/>
            <person name="Carlier A."/>
        </authorList>
    </citation>
    <scope>NUCLEOTIDE SEQUENCE</scope>
    <source>
        <strain evidence="4">LMG 31809</strain>
    </source>
</reference>
<evidence type="ECO:0000256" key="1">
    <source>
        <dbReference type="ARBA" id="ARBA00043967"/>
    </source>
</evidence>
<comment type="caution">
    <text evidence="4">The sequence shown here is derived from an EMBL/GenBank/DDBJ whole genome shotgun (WGS) entry which is preliminary data.</text>
</comment>
<dbReference type="Pfam" id="PF19295">
    <property type="entry name" value="SufBD_N"/>
    <property type="match status" value="1"/>
</dbReference>
<sequence length="483" mass="53581">MTTSDAQSALDRATSSEYKYGFVTDIESELAPKGLNEDTIRFISAKKDEPEWMLEWRLKAYRHWLTMIEPEWAKVKYPEIDFQDLYYYAAPKQKLELQSLDEVDPELLRTYEKLGIPLREREILAGVAVDAVFDSVSVATTFKGKLRESGVIFSSISEAVREHPELIQKYLGSVVPAGDNFYAALNAGVFSDGTFVYIPPGVRCPMELSTYFRINEAKTGQFERTLIIADKGSYVSYLEGCTAPMRDENQLHAAVVELVALDDAEIKYSTVQNWYPGDKNGKGGIYNFVTKRGACRGRNSKISWTQVETGSAITWKYPSCILQGDNSVGEFYSVAVTNNYQQADTGTKMIHIGKNTRSTIISKGISAGRGQNTYRGLVKVLGGADGARNYTQCDSLLIGSDCGAHTVPYVEVKNPSAQIEHEATTSKISDDQLFYCQQRGLSTEDAVTMIVNGFCKEVMQHLPMEFAVEAQKLLGVSLEGSVG</sequence>
<evidence type="ECO:0000313" key="5">
    <source>
        <dbReference type="Proteomes" id="UP001141619"/>
    </source>
</evidence>
<dbReference type="InterPro" id="IPR000825">
    <property type="entry name" value="SUF_FeS_clus_asmbl_SufBD_core"/>
</dbReference>
<dbReference type="EMBL" id="JANWOI010000001">
    <property type="protein sequence ID" value="MDA5192394.1"/>
    <property type="molecule type" value="Genomic_DNA"/>
</dbReference>
<evidence type="ECO:0000259" key="2">
    <source>
        <dbReference type="Pfam" id="PF01458"/>
    </source>
</evidence>
<comment type="similarity">
    <text evidence="1">Belongs to the iron-sulfur cluster assembly SufBD family.</text>
</comment>
<dbReference type="InterPro" id="IPR055346">
    <property type="entry name" value="Fe-S_cluster_assembly_SufBD"/>
</dbReference>
<evidence type="ECO:0000259" key="3">
    <source>
        <dbReference type="Pfam" id="PF19295"/>
    </source>
</evidence>
<dbReference type="NCBIfam" id="TIGR01980">
    <property type="entry name" value="sufB"/>
    <property type="match status" value="1"/>
</dbReference>
<proteinExistence type="inferred from homology"/>
<dbReference type="InterPro" id="IPR010231">
    <property type="entry name" value="SUF_FeS_clus_asmbl_SufB"/>
</dbReference>
<dbReference type="Pfam" id="PF01458">
    <property type="entry name" value="SUFBD_core"/>
    <property type="match status" value="1"/>
</dbReference>
<dbReference type="Proteomes" id="UP001141619">
    <property type="component" value="Unassembled WGS sequence"/>
</dbReference>
<dbReference type="PANTHER" id="PTHR30508">
    <property type="entry name" value="FES CLUSTER ASSEMBLY PROTEIN SUF"/>
    <property type="match status" value="1"/>
</dbReference>
<name>A0A9X3Z5Z4_9PROT</name>
<dbReference type="AlphaFoldDB" id="A0A9X3Z5Z4"/>
<gene>
    <name evidence="4" type="primary">sufB</name>
    <name evidence="4" type="ORF">NYP16_00275</name>
</gene>
<feature type="domain" description="SUF system FeS cluster assembly SufBD N-terminal" evidence="3">
    <location>
        <begin position="147"/>
        <end position="203"/>
    </location>
</feature>
<accession>A0A9X3Z5Z4</accession>
<dbReference type="PANTHER" id="PTHR30508:SF1">
    <property type="entry name" value="UPF0051 PROTEIN ABCI8, CHLOROPLASTIC-RELATED"/>
    <property type="match status" value="1"/>
</dbReference>
<protein>
    <submittedName>
        <fullName evidence="4">Fe-S cluster assembly protein SufB</fullName>
    </submittedName>
</protein>
<dbReference type="InterPro" id="IPR045595">
    <property type="entry name" value="SufBD_N"/>
</dbReference>
<keyword evidence="5" id="KW-1185">Reference proteome</keyword>
<evidence type="ECO:0000313" key="4">
    <source>
        <dbReference type="EMBL" id="MDA5192394.1"/>
    </source>
</evidence>
<dbReference type="InterPro" id="IPR037284">
    <property type="entry name" value="SUF_FeS_clus_asmbl_SufBD_sf"/>
</dbReference>
<dbReference type="RefSeq" id="WP_274942103.1">
    <property type="nucleotide sequence ID" value="NZ_JANWOI010000001.1"/>
</dbReference>
<organism evidence="4 5">
    <name type="scientific">Govanella unica</name>
    <dbReference type="NCBI Taxonomy" id="2975056"/>
    <lineage>
        <taxon>Bacteria</taxon>
        <taxon>Pseudomonadati</taxon>
        <taxon>Pseudomonadota</taxon>
        <taxon>Alphaproteobacteria</taxon>
        <taxon>Emcibacterales</taxon>
        <taxon>Govanellaceae</taxon>
        <taxon>Govanella</taxon>
    </lineage>
</organism>
<reference evidence="4" key="2">
    <citation type="journal article" date="2023" name="Syst. Appl. Microbiol.">
        <title>Govania unica gen. nov., sp. nov., a rare biosphere bacterium that represents a novel family in the class Alphaproteobacteria.</title>
        <authorList>
            <person name="Vandamme P."/>
            <person name="Peeters C."/>
            <person name="Hettiarachchi A."/>
            <person name="Cnockaert M."/>
            <person name="Carlier A."/>
        </authorList>
    </citation>
    <scope>NUCLEOTIDE SEQUENCE</scope>
    <source>
        <strain evidence="4">LMG 31809</strain>
    </source>
</reference>
<feature type="domain" description="SUF system FeS cluster assembly SufBD core" evidence="2">
    <location>
        <begin position="212"/>
        <end position="454"/>
    </location>
</feature>
<dbReference type="GO" id="GO:0016226">
    <property type="term" value="P:iron-sulfur cluster assembly"/>
    <property type="evidence" value="ECO:0007669"/>
    <property type="project" value="InterPro"/>
</dbReference>
<dbReference type="SUPFAM" id="SSF101960">
    <property type="entry name" value="Stabilizer of iron transporter SufD"/>
    <property type="match status" value="1"/>
</dbReference>
<dbReference type="NCBIfam" id="NF008773">
    <property type="entry name" value="PRK11814.1"/>
    <property type="match status" value="1"/>
</dbReference>